<feature type="region of interest" description="Disordered" evidence="1">
    <location>
        <begin position="497"/>
        <end position="549"/>
    </location>
</feature>
<keyword evidence="2" id="KW-0812">Transmembrane</keyword>
<accession>V5F0I6</accession>
<proteinExistence type="predicted"/>
<dbReference type="OMA" id="NTVFWAY"/>
<sequence length="549" mass="59503">MSYTAAQADAAWRQRITLVVEDATTQQTHKAEFVPVDMVRNGVTYIILYSMFATLLFVLLCAVLFKNGLSPQKRRLPFVWVLGVAMLGGLLGSTLNTVFWAYQLFGNVSENTMFRLWMSSTALLYLVPLVVHFAIQLRLLSFYPSTLASRKKRIAISILPSLMKIARITTISITLHNSAAAYRRFGFGLAVTGSANDTSNLFSLIFQLVDTVYASAFLLWRYWHLGRRDNELMQKKSSPVARWSKQLLFAIAFGYVLPTIYALALVIAKALDLSANDMGFMLVANVYVQAFGAVLASLSSAYKWRDERYTDELAPDNAVLPGMRNASDPFATGSTPTRDTRHLPALESVMSETGTSSRPAFFGSRFASRDARRHPASGLTSPASELSASGVPTIVTDGIGITGANGMQSGDVSPKSSALCHGASQNDYSTDAKRGALQYLNHLPTTGEDPTADHLPDAYPLPQNESRRSSDATLFAPSSSVDKLDKSAGRANLLGLEGNADSLAQSRPGSRPGTGGSGRIQRHGSGLSVPRDGSLREEEETASSNAHHA</sequence>
<dbReference type="GeneID" id="27418448"/>
<evidence type="ECO:0000256" key="2">
    <source>
        <dbReference type="SAM" id="Phobius"/>
    </source>
</evidence>
<feature type="transmembrane region" description="Helical" evidence="2">
    <location>
        <begin position="202"/>
        <end position="225"/>
    </location>
</feature>
<dbReference type="eggNOG" id="ENOG502RCFT">
    <property type="taxonomic scope" value="Eukaryota"/>
</dbReference>
<dbReference type="Proteomes" id="UP000019377">
    <property type="component" value="Unassembled WGS sequence"/>
</dbReference>
<feature type="transmembrane region" description="Helical" evidence="2">
    <location>
        <begin position="246"/>
        <end position="268"/>
    </location>
</feature>
<feature type="transmembrane region" description="Helical" evidence="2">
    <location>
        <begin position="280"/>
        <end position="298"/>
    </location>
</feature>
<organism evidence="3 4">
    <name type="scientific">Kalmanozyma brasiliensis (strain GHG001)</name>
    <name type="common">Yeast</name>
    <name type="synonym">Pseudozyma brasiliensis</name>
    <dbReference type="NCBI Taxonomy" id="1365824"/>
    <lineage>
        <taxon>Eukaryota</taxon>
        <taxon>Fungi</taxon>
        <taxon>Dikarya</taxon>
        <taxon>Basidiomycota</taxon>
        <taxon>Ustilaginomycotina</taxon>
        <taxon>Ustilaginomycetes</taxon>
        <taxon>Ustilaginales</taxon>
        <taxon>Ustilaginaceae</taxon>
        <taxon>Kalmanozyma</taxon>
    </lineage>
</organism>
<dbReference type="OrthoDB" id="2549401at2759"/>
<dbReference type="AlphaFoldDB" id="V5F0I6"/>
<protein>
    <submittedName>
        <fullName evidence="3">Uncharacterized protein</fullName>
    </submittedName>
</protein>
<feature type="region of interest" description="Disordered" evidence="1">
    <location>
        <begin position="442"/>
        <end position="481"/>
    </location>
</feature>
<feature type="transmembrane region" description="Helical" evidence="2">
    <location>
        <begin position="122"/>
        <end position="144"/>
    </location>
</feature>
<feature type="transmembrane region" description="Helical" evidence="2">
    <location>
        <begin position="43"/>
        <end position="65"/>
    </location>
</feature>
<gene>
    <name evidence="3" type="ORF">PSEUBRA_SCAF1g00257</name>
</gene>
<keyword evidence="2" id="KW-1133">Transmembrane helix</keyword>
<keyword evidence="2" id="KW-0472">Membrane</keyword>
<evidence type="ECO:0000313" key="4">
    <source>
        <dbReference type="Proteomes" id="UP000019377"/>
    </source>
</evidence>
<name>V5F0I6_KALBG</name>
<evidence type="ECO:0000256" key="1">
    <source>
        <dbReference type="SAM" id="MobiDB-lite"/>
    </source>
</evidence>
<evidence type="ECO:0000313" key="3">
    <source>
        <dbReference type="EMBL" id="EST09818.1"/>
    </source>
</evidence>
<dbReference type="RefSeq" id="XP_016294807.1">
    <property type="nucleotide sequence ID" value="XM_016435819.1"/>
</dbReference>
<keyword evidence="4" id="KW-1185">Reference proteome</keyword>
<feature type="transmembrane region" description="Helical" evidence="2">
    <location>
        <begin position="165"/>
        <end position="182"/>
    </location>
</feature>
<dbReference type="EMBL" id="KI545851">
    <property type="protein sequence ID" value="EST09818.1"/>
    <property type="molecule type" value="Genomic_DNA"/>
</dbReference>
<reference evidence="4" key="1">
    <citation type="journal article" date="2013" name="Genome Announc.">
        <title>Draft genome sequence of Pseudozyma brasiliensis sp. nov. strain GHG001, a high producer of endo-1,4-xylanase isolated from an insect pest of sugarcane.</title>
        <authorList>
            <person name="Oliveira J.V.D.C."/>
            <person name="dos Santos R.A.C."/>
            <person name="Borges T.A."/>
            <person name="Riano-Pachon D.M."/>
            <person name="Goldman G.H."/>
        </authorList>
    </citation>
    <scope>NUCLEOTIDE SEQUENCE [LARGE SCALE GENOMIC DNA]</scope>
    <source>
        <strain evidence="4">GHG001</strain>
    </source>
</reference>
<dbReference type="HOGENOM" id="CLU_496228_0_0_1"/>
<feature type="transmembrane region" description="Helical" evidence="2">
    <location>
        <begin position="77"/>
        <end position="102"/>
    </location>
</feature>